<sequence>MKDTRKEKGKLKKLLAVMFKTGCIGFGGGSALIPVIEAEAVEQHHLVDENEYNKDVIVANITPGALPVEIAAGVGRNVAGIRGMLLAAIMMALPGTFFTVAIVSLINSTGSSLLRQILFASAGITAYIIFMLIEYARGTYRECRINQNARSGMFFLGAVFFFTGGAEMFQILGIHKTPIFDISTVNVLAITFFVIFYTRGKVNKKNGIIASAIVVLYVLCIGKAHLIPFEGIKLTLQLLMVALGIWGLSKSLRGRMRFSFRPLLKLLKEEAAWGILLLALSLPALLLCSDSLLFMGKGLLSTILSFGGGDAYLAIANGMFVSTDMVSYGDFYYKIAAAANALPGSILCKVLAGVGYVIGYGPGKSMAAGFAVALCGFACSVVASGGTISAVMYIYEKFENLDIFQMIKIYIRPIVAGLLLSVAASMLYQNMGIAAENNWPLLPVLALTGGIYAINVFWKRRNRIRPIFMVLISAALSLILCNGFDLLF</sequence>
<comment type="similarity">
    <text evidence="2">Belongs to the chromate ion transporter (CHR) (TC 2.A.51) family.</text>
</comment>
<organism evidence="8 9">
    <name type="scientific">Candidatus Eubacterium avistercoris</name>
    <dbReference type="NCBI Taxonomy" id="2838567"/>
    <lineage>
        <taxon>Bacteria</taxon>
        <taxon>Bacillati</taxon>
        <taxon>Bacillota</taxon>
        <taxon>Clostridia</taxon>
        <taxon>Eubacteriales</taxon>
        <taxon>Eubacteriaceae</taxon>
        <taxon>Eubacterium</taxon>
    </lineage>
</organism>
<dbReference type="GO" id="GO:0005886">
    <property type="term" value="C:plasma membrane"/>
    <property type="evidence" value="ECO:0007669"/>
    <property type="project" value="UniProtKB-SubCell"/>
</dbReference>
<feature type="transmembrane region" description="Helical" evidence="7">
    <location>
        <begin position="179"/>
        <end position="197"/>
    </location>
</feature>
<evidence type="ECO:0000256" key="4">
    <source>
        <dbReference type="ARBA" id="ARBA00022692"/>
    </source>
</evidence>
<evidence type="ECO:0000256" key="1">
    <source>
        <dbReference type="ARBA" id="ARBA00004651"/>
    </source>
</evidence>
<evidence type="ECO:0000256" key="6">
    <source>
        <dbReference type="ARBA" id="ARBA00023136"/>
    </source>
</evidence>
<dbReference type="PANTHER" id="PTHR43663:SF1">
    <property type="entry name" value="CHROMATE TRANSPORTER"/>
    <property type="match status" value="1"/>
</dbReference>
<evidence type="ECO:0000313" key="9">
    <source>
        <dbReference type="Proteomes" id="UP000824024"/>
    </source>
</evidence>
<keyword evidence="5 7" id="KW-1133">Transmembrane helix</keyword>
<keyword evidence="4 7" id="KW-0812">Transmembrane</keyword>
<feature type="transmembrane region" description="Helical" evidence="7">
    <location>
        <begin position="234"/>
        <end position="252"/>
    </location>
</feature>
<dbReference type="Proteomes" id="UP000824024">
    <property type="component" value="Unassembled WGS sequence"/>
</dbReference>
<comment type="subcellular location">
    <subcellularLocation>
        <location evidence="1">Cell membrane</location>
        <topology evidence="1">Multi-pass membrane protein</topology>
    </subcellularLocation>
</comment>
<keyword evidence="3" id="KW-1003">Cell membrane</keyword>
<dbReference type="EMBL" id="DXCH01000209">
    <property type="protein sequence ID" value="HIZ07755.1"/>
    <property type="molecule type" value="Genomic_DNA"/>
</dbReference>
<evidence type="ECO:0000256" key="2">
    <source>
        <dbReference type="ARBA" id="ARBA00005262"/>
    </source>
</evidence>
<feature type="transmembrane region" description="Helical" evidence="7">
    <location>
        <begin position="113"/>
        <end position="133"/>
    </location>
</feature>
<reference evidence="8" key="1">
    <citation type="journal article" date="2021" name="PeerJ">
        <title>Extensive microbial diversity within the chicken gut microbiome revealed by metagenomics and culture.</title>
        <authorList>
            <person name="Gilroy R."/>
            <person name="Ravi A."/>
            <person name="Getino M."/>
            <person name="Pursley I."/>
            <person name="Horton D.L."/>
            <person name="Alikhan N.F."/>
            <person name="Baker D."/>
            <person name="Gharbi K."/>
            <person name="Hall N."/>
            <person name="Watson M."/>
            <person name="Adriaenssens E.M."/>
            <person name="Foster-Nyarko E."/>
            <person name="Jarju S."/>
            <person name="Secka A."/>
            <person name="Antonio M."/>
            <person name="Oren A."/>
            <person name="Chaudhuri R.R."/>
            <person name="La Ragione R."/>
            <person name="Hildebrand F."/>
            <person name="Pallen M.J."/>
        </authorList>
    </citation>
    <scope>NUCLEOTIDE SEQUENCE</scope>
    <source>
        <strain evidence="8">CHK192-9172</strain>
    </source>
</reference>
<evidence type="ECO:0000256" key="3">
    <source>
        <dbReference type="ARBA" id="ARBA00022475"/>
    </source>
</evidence>
<feature type="transmembrane region" description="Helical" evidence="7">
    <location>
        <begin position="407"/>
        <end position="428"/>
    </location>
</feature>
<feature type="transmembrane region" description="Helical" evidence="7">
    <location>
        <begin position="332"/>
        <end position="358"/>
    </location>
</feature>
<feature type="transmembrane region" description="Helical" evidence="7">
    <location>
        <begin position="154"/>
        <end position="173"/>
    </location>
</feature>
<dbReference type="PANTHER" id="PTHR43663">
    <property type="entry name" value="CHROMATE TRANSPORT PROTEIN-RELATED"/>
    <property type="match status" value="1"/>
</dbReference>
<evidence type="ECO:0000256" key="7">
    <source>
        <dbReference type="SAM" id="Phobius"/>
    </source>
</evidence>
<dbReference type="GO" id="GO:0015109">
    <property type="term" value="F:chromate transmembrane transporter activity"/>
    <property type="evidence" value="ECO:0007669"/>
    <property type="project" value="InterPro"/>
</dbReference>
<feature type="transmembrane region" description="Helical" evidence="7">
    <location>
        <begin position="273"/>
        <end position="293"/>
    </location>
</feature>
<feature type="transmembrane region" description="Helical" evidence="7">
    <location>
        <begin position="440"/>
        <end position="458"/>
    </location>
</feature>
<name>A0A9D2D3I0_9FIRM</name>
<comment type="caution">
    <text evidence="8">The sequence shown here is derived from an EMBL/GenBank/DDBJ whole genome shotgun (WGS) entry which is preliminary data.</text>
</comment>
<accession>A0A9D2D3I0</accession>
<feature type="transmembrane region" description="Helical" evidence="7">
    <location>
        <begin position="85"/>
        <end position="107"/>
    </location>
</feature>
<keyword evidence="6 7" id="KW-0472">Membrane</keyword>
<feature type="transmembrane region" description="Helical" evidence="7">
    <location>
        <begin position="209"/>
        <end position="228"/>
    </location>
</feature>
<protein>
    <submittedName>
        <fullName evidence="8">Chromate transporter</fullName>
    </submittedName>
</protein>
<dbReference type="AlphaFoldDB" id="A0A9D2D3I0"/>
<feature type="transmembrane region" description="Helical" evidence="7">
    <location>
        <begin position="370"/>
        <end position="395"/>
    </location>
</feature>
<proteinExistence type="inferred from homology"/>
<reference evidence="8" key="2">
    <citation type="submission" date="2021-04" db="EMBL/GenBank/DDBJ databases">
        <authorList>
            <person name="Gilroy R."/>
        </authorList>
    </citation>
    <scope>NUCLEOTIDE SEQUENCE</scope>
    <source>
        <strain evidence="8">CHK192-9172</strain>
    </source>
</reference>
<dbReference type="Pfam" id="PF02417">
    <property type="entry name" value="Chromate_transp"/>
    <property type="match status" value="2"/>
</dbReference>
<evidence type="ECO:0000256" key="5">
    <source>
        <dbReference type="ARBA" id="ARBA00022989"/>
    </source>
</evidence>
<gene>
    <name evidence="8" type="ORF">IAA08_07465</name>
</gene>
<dbReference type="InterPro" id="IPR003370">
    <property type="entry name" value="Chromate_transpt"/>
</dbReference>
<dbReference type="InterPro" id="IPR052518">
    <property type="entry name" value="CHR_Transporter"/>
</dbReference>
<evidence type="ECO:0000313" key="8">
    <source>
        <dbReference type="EMBL" id="HIZ07755.1"/>
    </source>
</evidence>
<feature type="transmembrane region" description="Helical" evidence="7">
    <location>
        <begin position="467"/>
        <end position="487"/>
    </location>
</feature>
<feature type="transmembrane region" description="Helical" evidence="7">
    <location>
        <begin position="299"/>
        <end position="320"/>
    </location>
</feature>